<feature type="compositionally biased region" description="Acidic residues" evidence="1">
    <location>
        <begin position="397"/>
        <end position="412"/>
    </location>
</feature>
<sequence length="412" mass="46508">MSKRQLIPAALREEFTEYSSLIRALRTTHTLDLPVHLTEPYSKNDNEEGGQSHSPTPVPTTSPRTEGIEAGRSKRKRSESEPNSASWKNRDQWTRWPIPVKDVPPPDWSLQDEIGAIIKSVLASSQPPSLSSDDGNDEYYEDEVMDDLDDLEESGPTNIKLEQPASDIDEDEQEVYYHHLAEMVTPVIENKLESLFALISAHTISRPDSMQNRIEPFDWHDLINILGSPAAGHLVDEMMLRDVSTRMEQIFETTPAAKSTSVPAPSSSTAIHRHVLTKASSSRLNGLLSKHTASLFEQNLPPQGHKYLTSYQITARKKKAQKRRSQKKDTDEVEELVQDGEETDEEDSEEDVPLQNLQKGKGKQKQNLKNKMNKKGKRKQTADKEGKGKTPVQHDEQDWEEGSEWEPEGNST</sequence>
<name>A0AAD5YU21_9AGAR</name>
<evidence type="ECO:0000256" key="1">
    <source>
        <dbReference type="SAM" id="MobiDB-lite"/>
    </source>
</evidence>
<feature type="compositionally biased region" description="Acidic residues" evidence="1">
    <location>
        <begin position="331"/>
        <end position="352"/>
    </location>
</feature>
<dbReference type="Proteomes" id="UP001213000">
    <property type="component" value="Unassembled WGS sequence"/>
</dbReference>
<organism evidence="2 3">
    <name type="scientific">Leucocoprinus birnbaumii</name>
    <dbReference type="NCBI Taxonomy" id="56174"/>
    <lineage>
        <taxon>Eukaryota</taxon>
        <taxon>Fungi</taxon>
        <taxon>Dikarya</taxon>
        <taxon>Basidiomycota</taxon>
        <taxon>Agaricomycotina</taxon>
        <taxon>Agaricomycetes</taxon>
        <taxon>Agaricomycetidae</taxon>
        <taxon>Agaricales</taxon>
        <taxon>Agaricineae</taxon>
        <taxon>Agaricaceae</taxon>
        <taxon>Leucocoprinus</taxon>
    </lineage>
</organism>
<feature type="region of interest" description="Disordered" evidence="1">
    <location>
        <begin position="319"/>
        <end position="412"/>
    </location>
</feature>
<dbReference type="EMBL" id="JANIEX010000372">
    <property type="protein sequence ID" value="KAJ3568017.1"/>
    <property type="molecule type" value="Genomic_DNA"/>
</dbReference>
<evidence type="ECO:0008006" key="4">
    <source>
        <dbReference type="Google" id="ProtNLM"/>
    </source>
</evidence>
<proteinExistence type="predicted"/>
<accession>A0AAD5YU21</accession>
<protein>
    <recommendedName>
        <fullName evidence="4">Rrn9 domain-containing protein</fullName>
    </recommendedName>
</protein>
<gene>
    <name evidence="2" type="ORF">NP233_g5980</name>
</gene>
<feature type="compositionally biased region" description="Basic residues" evidence="1">
    <location>
        <begin position="360"/>
        <end position="379"/>
    </location>
</feature>
<feature type="compositionally biased region" description="Low complexity" evidence="1">
    <location>
        <begin position="52"/>
        <end position="65"/>
    </location>
</feature>
<comment type="caution">
    <text evidence="2">The sequence shown here is derived from an EMBL/GenBank/DDBJ whole genome shotgun (WGS) entry which is preliminary data.</text>
</comment>
<evidence type="ECO:0000313" key="3">
    <source>
        <dbReference type="Proteomes" id="UP001213000"/>
    </source>
</evidence>
<keyword evidence="3" id="KW-1185">Reference proteome</keyword>
<feature type="region of interest" description="Disordered" evidence="1">
    <location>
        <begin position="38"/>
        <end position="90"/>
    </location>
</feature>
<reference evidence="2" key="1">
    <citation type="submission" date="2022-07" db="EMBL/GenBank/DDBJ databases">
        <title>Genome Sequence of Leucocoprinus birnbaumii.</title>
        <authorList>
            <person name="Buettner E."/>
        </authorList>
    </citation>
    <scope>NUCLEOTIDE SEQUENCE</scope>
    <source>
        <strain evidence="2">VT141</strain>
    </source>
</reference>
<dbReference type="AlphaFoldDB" id="A0AAD5YU21"/>
<feature type="compositionally biased region" description="Basic and acidic residues" evidence="1">
    <location>
        <begin position="380"/>
        <end position="396"/>
    </location>
</feature>
<evidence type="ECO:0000313" key="2">
    <source>
        <dbReference type="EMBL" id="KAJ3568017.1"/>
    </source>
</evidence>